<reference evidence="3" key="1">
    <citation type="submission" date="2020-05" db="EMBL/GenBank/DDBJ databases">
        <title>Phylogenomic resolution of chytrid fungi.</title>
        <authorList>
            <person name="Stajich J.E."/>
            <person name="Amses K."/>
            <person name="Simmons R."/>
            <person name="Seto K."/>
            <person name="Myers J."/>
            <person name="Bonds A."/>
            <person name="Quandt C.A."/>
            <person name="Barry K."/>
            <person name="Liu P."/>
            <person name="Grigoriev I."/>
            <person name="Longcore J.E."/>
            <person name="James T.Y."/>
        </authorList>
    </citation>
    <scope>NUCLEOTIDE SEQUENCE</scope>
    <source>
        <strain evidence="3">JEL0379</strain>
    </source>
</reference>
<dbReference type="Pfam" id="PF05532">
    <property type="entry name" value="CsbD"/>
    <property type="match status" value="1"/>
</dbReference>
<organism evidence="3 4">
    <name type="scientific">Geranomyces variabilis</name>
    <dbReference type="NCBI Taxonomy" id="109894"/>
    <lineage>
        <taxon>Eukaryota</taxon>
        <taxon>Fungi</taxon>
        <taxon>Fungi incertae sedis</taxon>
        <taxon>Chytridiomycota</taxon>
        <taxon>Chytridiomycota incertae sedis</taxon>
        <taxon>Chytridiomycetes</taxon>
        <taxon>Spizellomycetales</taxon>
        <taxon>Powellomycetaceae</taxon>
        <taxon>Geranomyces</taxon>
    </lineage>
</organism>
<dbReference type="EMBL" id="JADGJQ010000029">
    <property type="protein sequence ID" value="KAJ3178033.1"/>
    <property type="molecule type" value="Genomic_DNA"/>
</dbReference>
<dbReference type="InterPro" id="IPR036629">
    <property type="entry name" value="YjbJ_sf"/>
</dbReference>
<protein>
    <recommendedName>
        <fullName evidence="2">CsbD-like domain-containing protein</fullName>
    </recommendedName>
</protein>
<name>A0AAD5TLD3_9FUNG</name>
<accession>A0AAD5TLD3</accession>
<proteinExistence type="inferred from homology"/>
<evidence type="ECO:0000313" key="3">
    <source>
        <dbReference type="EMBL" id="KAJ3178033.1"/>
    </source>
</evidence>
<sequence length="99" mass="10116">MSTQPSKTHGKIEEITGSVRETVGKVTGNQSMRADGAAQSARGTAEIEGVKAANYASGALDSAGGAIKKNLGSAINNQQMQAEGAATQAKGDLKREINQ</sequence>
<keyword evidence="4" id="KW-1185">Reference proteome</keyword>
<comment type="similarity">
    <text evidence="1">Belongs to the UPF0337 (CsbD) family.</text>
</comment>
<gene>
    <name evidence="3" type="ORF">HDU87_003811</name>
</gene>
<dbReference type="AlphaFoldDB" id="A0AAD5TLD3"/>
<dbReference type="Proteomes" id="UP001212152">
    <property type="component" value="Unassembled WGS sequence"/>
</dbReference>
<dbReference type="InterPro" id="IPR008462">
    <property type="entry name" value="CsbD"/>
</dbReference>
<evidence type="ECO:0000313" key="4">
    <source>
        <dbReference type="Proteomes" id="UP001212152"/>
    </source>
</evidence>
<feature type="domain" description="CsbD-like" evidence="2">
    <location>
        <begin position="7"/>
        <end position="46"/>
    </location>
</feature>
<dbReference type="PANTHER" id="PTHR40460:SF1">
    <property type="entry name" value="CSBD-LIKE DOMAIN-CONTAINING PROTEIN"/>
    <property type="match status" value="1"/>
</dbReference>
<evidence type="ECO:0000256" key="1">
    <source>
        <dbReference type="ARBA" id="ARBA00009129"/>
    </source>
</evidence>
<evidence type="ECO:0000259" key="2">
    <source>
        <dbReference type="Pfam" id="PF05532"/>
    </source>
</evidence>
<dbReference type="SUPFAM" id="SSF69047">
    <property type="entry name" value="Hypothetical protein YjbJ"/>
    <property type="match status" value="1"/>
</dbReference>
<comment type="caution">
    <text evidence="3">The sequence shown here is derived from an EMBL/GenBank/DDBJ whole genome shotgun (WGS) entry which is preliminary data.</text>
</comment>
<dbReference type="PANTHER" id="PTHR40460">
    <property type="entry name" value="CHROMOSOME 1, WHOLE GENOME SHOTGUN SEQUENCE"/>
    <property type="match status" value="1"/>
</dbReference>